<evidence type="ECO:0000256" key="2">
    <source>
        <dbReference type="ARBA" id="ARBA00006375"/>
    </source>
</evidence>
<evidence type="ECO:0000256" key="6">
    <source>
        <dbReference type="ARBA" id="ARBA00022792"/>
    </source>
</evidence>
<dbReference type="InterPro" id="IPR050391">
    <property type="entry name" value="Mito_Metabolite_Transporter"/>
</dbReference>
<comment type="similarity">
    <text evidence="2 11">Belongs to the mitochondrial carrier (TC 2.A.29) family.</text>
</comment>
<evidence type="ECO:0000256" key="9">
    <source>
        <dbReference type="ARBA" id="ARBA00023136"/>
    </source>
</evidence>
<feature type="repeat" description="Solcar" evidence="10">
    <location>
        <begin position="11"/>
        <end position="96"/>
    </location>
</feature>
<dbReference type="OrthoDB" id="756301at2759"/>
<proteinExistence type="inferred from homology"/>
<dbReference type="GO" id="GO:0005743">
    <property type="term" value="C:mitochondrial inner membrane"/>
    <property type="evidence" value="ECO:0007669"/>
    <property type="project" value="UniProtKB-SubCell"/>
</dbReference>
<evidence type="ECO:0000256" key="10">
    <source>
        <dbReference type="PROSITE-ProRule" id="PRU00282"/>
    </source>
</evidence>
<dbReference type="AlphaFoldDB" id="A0A196SG34"/>
<feature type="repeat" description="Solcar" evidence="10">
    <location>
        <begin position="106"/>
        <end position="197"/>
    </location>
</feature>
<dbReference type="Proteomes" id="UP000078348">
    <property type="component" value="Unassembled WGS sequence"/>
</dbReference>
<dbReference type="EMBL" id="LXWW01000105">
    <property type="protein sequence ID" value="OAO16020.1"/>
    <property type="molecule type" value="Genomic_DNA"/>
</dbReference>
<dbReference type="PANTHER" id="PTHR45618">
    <property type="entry name" value="MITOCHONDRIAL DICARBOXYLATE CARRIER-RELATED"/>
    <property type="match status" value="1"/>
</dbReference>
<keyword evidence="13" id="KW-1185">Reference proteome</keyword>
<evidence type="ECO:0000256" key="4">
    <source>
        <dbReference type="ARBA" id="ARBA00022692"/>
    </source>
</evidence>
<evidence type="ECO:0000256" key="1">
    <source>
        <dbReference type="ARBA" id="ARBA00004448"/>
    </source>
</evidence>
<feature type="repeat" description="Solcar" evidence="10">
    <location>
        <begin position="208"/>
        <end position="293"/>
    </location>
</feature>
<evidence type="ECO:0000313" key="12">
    <source>
        <dbReference type="EMBL" id="OAO16020.1"/>
    </source>
</evidence>
<protein>
    <submittedName>
        <fullName evidence="12">Mitochondrial 2-oxoglutarate/malate carrier protein</fullName>
    </submittedName>
</protein>
<name>A0A196SG34_BLAHN</name>
<evidence type="ECO:0000313" key="13">
    <source>
        <dbReference type="Proteomes" id="UP000078348"/>
    </source>
</evidence>
<accession>A0A196SG34</accession>
<comment type="subcellular location">
    <subcellularLocation>
        <location evidence="1">Mitochondrion inner membrane</location>
        <topology evidence="1">Multi-pass membrane protein</topology>
    </subcellularLocation>
</comment>
<evidence type="ECO:0000256" key="3">
    <source>
        <dbReference type="ARBA" id="ARBA00022448"/>
    </source>
</evidence>
<keyword evidence="9 10" id="KW-0472">Membrane</keyword>
<dbReference type="InterPro" id="IPR023395">
    <property type="entry name" value="MCP_dom_sf"/>
</dbReference>
<keyword evidence="8" id="KW-0496">Mitochondrion</keyword>
<dbReference type="InterPro" id="IPR002067">
    <property type="entry name" value="MCP"/>
</dbReference>
<evidence type="ECO:0000256" key="5">
    <source>
        <dbReference type="ARBA" id="ARBA00022737"/>
    </source>
</evidence>
<dbReference type="FunFam" id="1.50.40.10:FF:000009">
    <property type="entry name" value="Mitochondrial 2-oxoglutarate/malate carrier protein"/>
    <property type="match status" value="1"/>
</dbReference>
<gene>
    <name evidence="12" type="ORF">AV274_2260</name>
</gene>
<comment type="caution">
    <text evidence="12">The sequence shown here is derived from an EMBL/GenBank/DDBJ whole genome shotgun (WGS) entry which is preliminary data.</text>
</comment>
<dbReference type="PRINTS" id="PR00784">
    <property type="entry name" value="MTUNCOUPLING"/>
</dbReference>
<dbReference type="Gene3D" id="1.50.40.10">
    <property type="entry name" value="Mitochondrial carrier domain"/>
    <property type="match status" value="1"/>
</dbReference>
<dbReference type="PROSITE" id="PS50920">
    <property type="entry name" value="SOLCAR"/>
    <property type="match status" value="3"/>
</dbReference>
<evidence type="ECO:0000256" key="7">
    <source>
        <dbReference type="ARBA" id="ARBA00022989"/>
    </source>
</evidence>
<organism evidence="12 13">
    <name type="scientific">Blastocystis sp. subtype 1 (strain ATCC 50177 / NandII)</name>
    <dbReference type="NCBI Taxonomy" id="478820"/>
    <lineage>
        <taxon>Eukaryota</taxon>
        <taxon>Sar</taxon>
        <taxon>Stramenopiles</taxon>
        <taxon>Bigyra</taxon>
        <taxon>Opalozoa</taxon>
        <taxon>Opalinata</taxon>
        <taxon>Blastocystidae</taxon>
        <taxon>Blastocystis</taxon>
    </lineage>
</organism>
<dbReference type="Pfam" id="PF00153">
    <property type="entry name" value="Mito_carr"/>
    <property type="match status" value="3"/>
</dbReference>
<reference evidence="12 13" key="1">
    <citation type="submission" date="2016-05" db="EMBL/GenBank/DDBJ databases">
        <title>Nuclear genome of Blastocystis sp. subtype 1 NandII.</title>
        <authorList>
            <person name="Gentekaki E."/>
            <person name="Curtis B."/>
            <person name="Stairs C."/>
            <person name="Eme L."/>
            <person name="Herman E."/>
            <person name="Klimes V."/>
            <person name="Arias M.C."/>
            <person name="Elias M."/>
            <person name="Hilliou F."/>
            <person name="Klute M."/>
            <person name="Malik S.-B."/>
            <person name="Pightling A."/>
            <person name="Rachubinski R."/>
            <person name="Salas D."/>
            <person name="Schlacht A."/>
            <person name="Suga H."/>
            <person name="Archibald J."/>
            <person name="Ball S.G."/>
            <person name="Clark G."/>
            <person name="Dacks J."/>
            <person name="Van Der Giezen M."/>
            <person name="Tsaousis A."/>
            <person name="Roger A."/>
        </authorList>
    </citation>
    <scope>NUCLEOTIDE SEQUENCE [LARGE SCALE GENOMIC DNA]</scope>
    <source>
        <strain evidence="13">ATCC 50177 / NandII</strain>
    </source>
</reference>
<dbReference type="SUPFAM" id="SSF103506">
    <property type="entry name" value="Mitochondrial carrier"/>
    <property type="match status" value="1"/>
</dbReference>
<dbReference type="GO" id="GO:0055085">
    <property type="term" value="P:transmembrane transport"/>
    <property type="evidence" value="ECO:0007669"/>
    <property type="project" value="InterPro"/>
</dbReference>
<evidence type="ECO:0000256" key="8">
    <source>
        <dbReference type="ARBA" id="ARBA00023128"/>
    </source>
</evidence>
<dbReference type="STRING" id="478820.A0A196SG34"/>
<keyword evidence="5" id="KW-0677">Repeat</keyword>
<dbReference type="InterPro" id="IPR018108">
    <property type="entry name" value="MCP_transmembrane"/>
</dbReference>
<evidence type="ECO:0000256" key="11">
    <source>
        <dbReference type="RuleBase" id="RU000488"/>
    </source>
</evidence>
<keyword evidence="3 11" id="KW-0813">Transport</keyword>
<sequence length="301" mass="33711">MVDTKSFPKWSNFVLGGTAGILATTCVQPLDLIKTRMQLSGEGSATKQYKNSFDAIVKITKAEGFFKLYKGYTAAVLRQITYTTTRLGVYNSCLNWCRKRKNGESVSFLEKMCCGMIGGACGAVVGNPAEITLIRTSADNRLPPEQRRGYTNCIQAIYRICKEEGVKTLWKGTSATVVRAMVLNAAQLGGYSQAKELYYDKWHLFKTDGLGLHIASSLTSGFFCTVVSLPVDIVKTRLQMMKNNEYSGAFDCVRKIVKSEGVTALWKGFTPYFFRLGPHTILTFVFLEQLNKYFAKYYMKM</sequence>
<keyword evidence="6" id="KW-0999">Mitochondrion inner membrane</keyword>
<keyword evidence="7" id="KW-1133">Transmembrane helix</keyword>
<keyword evidence="4 10" id="KW-0812">Transmembrane</keyword>